<feature type="transmembrane region" description="Helical" evidence="1">
    <location>
        <begin position="7"/>
        <end position="25"/>
    </location>
</feature>
<gene>
    <name evidence="2" type="ORF">A3B18_01555</name>
</gene>
<name>A0A1F5X5V3_9BACT</name>
<evidence type="ECO:0000313" key="2">
    <source>
        <dbReference type="EMBL" id="OGF83315.1"/>
    </source>
</evidence>
<keyword evidence="1" id="KW-1133">Transmembrane helix</keyword>
<keyword evidence="1" id="KW-0472">Membrane</keyword>
<dbReference type="AlphaFoldDB" id="A0A1F5X5V3"/>
<sequence>MEKIIARVFGIIWVGMIVFLSFQIADKPSESGMAIGFLLISLGMTYLHFSGEFDPPTNSTAQPR</sequence>
<dbReference type="EMBL" id="MFIE01000003">
    <property type="protein sequence ID" value="OGF83315.1"/>
    <property type="molecule type" value="Genomic_DNA"/>
</dbReference>
<dbReference type="Proteomes" id="UP000178684">
    <property type="component" value="Unassembled WGS sequence"/>
</dbReference>
<evidence type="ECO:0000256" key="1">
    <source>
        <dbReference type="SAM" id="Phobius"/>
    </source>
</evidence>
<protein>
    <submittedName>
        <fullName evidence="2">Uncharacterized protein</fullName>
    </submittedName>
</protein>
<keyword evidence="1" id="KW-0812">Transmembrane</keyword>
<accession>A0A1F5X5V3</accession>
<reference evidence="2 3" key="1">
    <citation type="journal article" date="2016" name="Nat. Commun.">
        <title>Thousands of microbial genomes shed light on interconnected biogeochemical processes in an aquifer system.</title>
        <authorList>
            <person name="Anantharaman K."/>
            <person name="Brown C.T."/>
            <person name="Hug L.A."/>
            <person name="Sharon I."/>
            <person name="Castelle C.J."/>
            <person name="Probst A.J."/>
            <person name="Thomas B.C."/>
            <person name="Singh A."/>
            <person name="Wilkins M.J."/>
            <person name="Karaoz U."/>
            <person name="Brodie E.L."/>
            <person name="Williams K.H."/>
            <person name="Hubbard S.S."/>
            <person name="Banfield J.F."/>
        </authorList>
    </citation>
    <scope>NUCLEOTIDE SEQUENCE [LARGE SCALE GENOMIC DNA]</scope>
</reference>
<feature type="transmembrane region" description="Helical" evidence="1">
    <location>
        <begin position="31"/>
        <end position="49"/>
    </location>
</feature>
<evidence type="ECO:0000313" key="3">
    <source>
        <dbReference type="Proteomes" id="UP000178684"/>
    </source>
</evidence>
<proteinExistence type="predicted"/>
<organism evidence="2 3">
    <name type="scientific">Candidatus Giovannonibacteria bacterium RIFCSPLOWO2_01_FULL_46_13</name>
    <dbReference type="NCBI Taxonomy" id="1798352"/>
    <lineage>
        <taxon>Bacteria</taxon>
        <taxon>Candidatus Giovannoniibacteriota</taxon>
    </lineage>
</organism>
<comment type="caution">
    <text evidence="2">The sequence shown here is derived from an EMBL/GenBank/DDBJ whole genome shotgun (WGS) entry which is preliminary data.</text>
</comment>